<dbReference type="Pfam" id="PF12417">
    <property type="entry name" value="DUF3669"/>
    <property type="match status" value="1"/>
</dbReference>
<dbReference type="PANTHER" id="PTHR40780:SF2">
    <property type="entry name" value="DUF3669 DOMAIN-CONTAINING PROTEIN"/>
    <property type="match status" value="1"/>
</dbReference>
<evidence type="ECO:0000256" key="1">
    <source>
        <dbReference type="SAM" id="MobiDB-lite"/>
    </source>
</evidence>
<proteinExistence type="predicted"/>
<reference evidence="3 4" key="1">
    <citation type="journal article" date="2008" name="Nat. Biotechnol.">
        <title>Genome sequencing and analysis of the filamentous fungus Penicillium chrysogenum.</title>
        <authorList>
            <person name="van den Berg M.A."/>
            <person name="Albang R."/>
            <person name="Albermann K."/>
            <person name="Badger J.H."/>
            <person name="Daran J.-M."/>
            <person name="Driessen A.J.M."/>
            <person name="Garcia-Estrada C."/>
            <person name="Fedorova N.D."/>
            <person name="Harris D.M."/>
            <person name="Heijne W.H.M."/>
            <person name="Joardar V.S."/>
            <person name="Kiel J.A.K.W."/>
            <person name="Kovalchuk A."/>
            <person name="Martin J.F."/>
            <person name="Nierman W.C."/>
            <person name="Nijland J.G."/>
            <person name="Pronk J.T."/>
            <person name="Roubos J.A."/>
            <person name="van der Klei I.J."/>
            <person name="van Peij N.N.M.E."/>
            <person name="Veenhuis M."/>
            <person name="von Doehren H."/>
            <person name="Wagner C."/>
            <person name="Wortman J.R."/>
            <person name="Bovenberg R.A.L."/>
        </authorList>
    </citation>
    <scope>NUCLEOTIDE SEQUENCE [LARGE SCALE GENOMIC DNA]</scope>
    <source>
        <strain evidence="4">ATCC 28089 / DSM 1075 / NRRL 1951 / Wisconsin 54-1255</strain>
    </source>
</reference>
<dbReference type="PANTHER" id="PTHR40780">
    <property type="entry name" value="DUF3669 DOMAIN-CONTAINING PROTEIN"/>
    <property type="match status" value="1"/>
</dbReference>
<feature type="compositionally biased region" description="Low complexity" evidence="1">
    <location>
        <begin position="1"/>
        <end position="22"/>
    </location>
</feature>
<gene>
    <name evidence="3" type="ORF">Pc13g03970</name>
    <name evidence="3" type="ORF">PCH_Pc13g03970</name>
</gene>
<sequence length="443" mass="49987">MELDSFSSFPTSTTTTTTAMSSHQREIPEDSVASYDTALSIDACLASATEEMLEVTEDLAKDEDILRQTLSVRSTISTSRSFAERMQRAEFFQNTPLVVIGRGTCGTIFEIPGTESAYKKGSDKAALWNDANLTNIACRAVTETKTCLQEIFPNVSIPRVPVVTGWISENDLENWWRENLRRFPKDTRKTGYLFQVQRILPLPKPCREALIHLYFPKTMRESAHEDPDNKACLVRPYLGQRRGERELSNPALSLQNFPLYLDQIEELELEVEAIQFAEEMAIGLATIHWKACLDGMDMEFVLGSAATNGELPTVVENFKTVAPFDIPAGDVERRQVHLWMLDFDKAEQLCLKKSWKSCCDKMVTAVTANDPYFPNPAAMGTLEQKLWDTFERAYLLAASDLLLTQKALPKEASKYPALFLKAWKKRATELAEDTEGDFVEFGE</sequence>
<dbReference type="OrthoDB" id="2993351at2759"/>
<organism evidence="3 4">
    <name type="scientific">Penicillium rubens (strain ATCC 28089 / DSM 1075 / NRRL 1951 / Wisconsin 54-1255)</name>
    <name type="common">Penicillium chrysogenum</name>
    <dbReference type="NCBI Taxonomy" id="500485"/>
    <lineage>
        <taxon>Eukaryota</taxon>
        <taxon>Fungi</taxon>
        <taxon>Dikarya</taxon>
        <taxon>Ascomycota</taxon>
        <taxon>Pezizomycotina</taxon>
        <taxon>Eurotiomycetes</taxon>
        <taxon>Eurotiomycetidae</taxon>
        <taxon>Eurotiales</taxon>
        <taxon>Aspergillaceae</taxon>
        <taxon>Penicillium</taxon>
        <taxon>Penicillium chrysogenum species complex</taxon>
    </lineage>
</organism>
<accession>B6H253</accession>
<keyword evidence="4" id="KW-1185">Reference proteome</keyword>
<dbReference type="Proteomes" id="UP000000724">
    <property type="component" value="Contig Pc00c13"/>
</dbReference>
<evidence type="ECO:0000313" key="3">
    <source>
        <dbReference type="EMBL" id="CAP91466.1"/>
    </source>
</evidence>
<dbReference type="GeneID" id="8304042"/>
<dbReference type="HOGENOM" id="CLU_039531_1_0_1"/>
<protein>
    <submittedName>
        <fullName evidence="3">Pc13g03970 protein</fullName>
    </submittedName>
</protein>
<dbReference type="KEGG" id="pcs:N7525_003754"/>
<dbReference type="EMBL" id="AM920428">
    <property type="protein sequence ID" value="CAP91466.1"/>
    <property type="molecule type" value="Genomic_DNA"/>
</dbReference>
<dbReference type="OMA" id="NLTNIAC"/>
<evidence type="ECO:0000313" key="4">
    <source>
        <dbReference type="Proteomes" id="UP000000724"/>
    </source>
</evidence>
<feature type="region of interest" description="Disordered" evidence="1">
    <location>
        <begin position="1"/>
        <end position="29"/>
    </location>
</feature>
<dbReference type="BioCyc" id="PCHR:PC13G03970-MONOMER"/>
<evidence type="ECO:0000259" key="2">
    <source>
        <dbReference type="Pfam" id="PF12417"/>
    </source>
</evidence>
<dbReference type="STRING" id="500485.B6H253"/>
<dbReference type="VEuPathDB" id="FungiDB:PCH_Pc13g03970"/>
<dbReference type="eggNOG" id="ENOG502SHT4">
    <property type="taxonomic scope" value="Eukaryota"/>
</dbReference>
<dbReference type="AlphaFoldDB" id="B6H253"/>
<feature type="domain" description="DUF3669" evidence="2">
    <location>
        <begin position="338"/>
        <end position="405"/>
    </location>
</feature>
<name>B6H253_PENRW</name>
<dbReference type="InterPro" id="IPR022137">
    <property type="entry name" value="Znf_prot_DUF3669"/>
</dbReference>